<dbReference type="PANTHER" id="PTHR28375:SF1">
    <property type="entry name" value="PROTEIN HINDERIN"/>
    <property type="match status" value="1"/>
</dbReference>
<accession>A0A6J1VZG7</accession>
<evidence type="ECO:0000256" key="1">
    <source>
        <dbReference type="SAM" id="MobiDB-lite"/>
    </source>
</evidence>
<dbReference type="GeneID" id="113430158"/>
<feature type="region of interest" description="Disordered" evidence="1">
    <location>
        <begin position="211"/>
        <end position="258"/>
    </location>
</feature>
<organism evidence="2 3">
    <name type="scientific">Notechis scutatus</name>
    <name type="common">mainland tiger snake</name>
    <dbReference type="NCBI Taxonomy" id="8663"/>
    <lineage>
        <taxon>Eukaryota</taxon>
        <taxon>Metazoa</taxon>
        <taxon>Chordata</taxon>
        <taxon>Craniata</taxon>
        <taxon>Vertebrata</taxon>
        <taxon>Euteleostomi</taxon>
        <taxon>Lepidosauria</taxon>
        <taxon>Squamata</taxon>
        <taxon>Bifurcata</taxon>
        <taxon>Unidentata</taxon>
        <taxon>Episquamata</taxon>
        <taxon>Toxicofera</taxon>
        <taxon>Serpentes</taxon>
        <taxon>Colubroidea</taxon>
        <taxon>Elapidae</taxon>
        <taxon>Hydrophiinae</taxon>
        <taxon>Notechis</taxon>
    </lineage>
</organism>
<dbReference type="KEGG" id="nss:113430158"/>
<dbReference type="RefSeq" id="XP_026548416.1">
    <property type="nucleotide sequence ID" value="XM_026692631.1"/>
</dbReference>
<feature type="non-terminal residue" evidence="3">
    <location>
        <position position="258"/>
    </location>
</feature>
<feature type="region of interest" description="Disordered" evidence="1">
    <location>
        <begin position="34"/>
        <end position="108"/>
    </location>
</feature>
<feature type="compositionally biased region" description="Polar residues" evidence="1">
    <location>
        <begin position="34"/>
        <end position="48"/>
    </location>
</feature>
<gene>
    <name evidence="3" type="primary">LOC113430158</name>
</gene>
<dbReference type="InterPro" id="IPR032736">
    <property type="entry name" value="Hinderin"/>
</dbReference>
<proteinExistence type="predicted"/>
<protein>
    <submittedName>
        <fullName evidence="3">Protein hinderin-like</fullName>
    </submittedName>
</protein>
<evidence type="ECO:0000313" key="3">
    <source>
        <dbReference type="RefSeq" id="XP_026548416.1"/>
    </source>
</evidence>
<evidence type="ECO:0000313" key="2">
    <source>
        <dbReference type="Proteomes" id="UP000504612"/>
    </source>
</evidence>
<dbReference type="PANTHER" id="PTHR28375">
    <property type="entry name" value="PROTEIN HINDERIN"/>
    <property type="match status" value="1"/>
</dbReference>
<feature type="region of interest" description="Disordered" evidence="1">
    <location>
        <begin position="147"/>
        <end position="174"/>
    </location>
</feature>
<dbReference type="Pfam" id="PF15369">
    <property type="entry name" value="KIAA1328"/>
    <property type="match status" value="1"/>
</dbReference>
<dbReference type="Proteomes" id="UP000504612">
    <property type="component" value="Unplaced"/>
</dbReference>
<sequence length="258" mass="28409">MSNQRGHCQLIPPSDLDGSYLGVARLQTLYKNHNLTRRSPNLQPSSRPGRNRGVLEASPPRCQTEAGNGGLLENGVHHQCNHRASPAAQTLTPHRGRTPDGEKRKNGCSLPGCPFHQTLRNLAHKSFPDGCRVRDCYLGPPGESSSEYFSSPCLPRPKASEVPGSKEADGGRNFSEEKRKELLLQKMELEIEKERLQNLLAEQEAKLLQQQEQLRQSRRDYHRFKGHAGNSDDRQTGEEAPVGPGSLAPATNGIGDGL</sequence>
<name>A0A6J1VZG7_9SAUR</name>
<reference evidence="3" key="1">
    <citation type="submission" date="2025-08" db="UniProtKB">
        <authorList>
            <consortium name="RefSeq"/>
        </authorList>
    </citation>
    <scope>IDENTIFICATION</scope>
</reference>
<keyword evidence="2" id="KW-1185">Reference proteome</keyword>
<feature type="compositionally biased region" description="Basic and acidic residues" evidence="1">
    <location>
        <begin position="164"/>
        <end position="174"/>
    </location>
</feature>
<dbReference type="AlphaFoldDB" id="A0A6J1VZG7"/>